<evidence type="ECO:0000256" key="3">
    <source>
        <dbReference type="ARBA" id="ARBA00023225"/>
    </source>
</evidence>
<comment type="caution">
    <text evidence="5">The sequence shown here is derived from an EMBL/GenBank/DDBJ whole genome shotgun (WGS) entry which is preliminary data.</text>
</comment>
<dbReference type="InterPro" id="IPR029025">
    <property type="entry name" value="T3SS_substrate_exporter_C"/>
</dbReference>
<proteinExistence type="inferred from homology"/>
<dbReference type="Pfam" id="PF01312">
    <property type="entry name" value="Bac_export_2"/>
    <property type="match status" value="1"/>
</dbReference>
<dbReference type="Gene3D" id="3.40.1690.10">
    <property type="entry name" value="secretion proteins EscU"/>
    <property type="match status" value="1"/>
</dbReference>
<evidence type="ECO:0000256" key="4">
    <source>
        <dbReference type="ARBA" id="ARBA00025078"/>
    </source>
</evidence>
<dbReference type="Proteomes" id="UP001169862">
    <property type="component" value="Unassembled WGS sequence"/>
</dbReference>
<dbReference type="RefSeq" id="WP_075171292.1">
    <property type="nucleotide sequence ID" value="NZ_JALRCW010000383.1"/>
</dbReference>
<dbReference type="AlphaFoldDB" id="A0AAW7XPZ1"/>
<name>A0AAW7XPZ1_9GAMM</name>
<evidence type="ECO:0000256" key="1">
    <source>
        <dbReference type="ARBA" id="ARBA00010690"/>
    </source>
</evidence>
<keyword evidence="3" id="KW-1006">Bacterial flagellum protein export</keyword>
<gene>
    <name evidence="5" type="ORF">Q4490_17565</name>
</gene>
<keyword evidence="3" id="KW-0813">Transport</keyword>
<dbReference type="InterPro" id="IPR006135">
    <property type="entry name" value="T3SS_substrate_exporter"/>
</dbReference>
<organism evidence="5 6">
    <name type="scientific">Neptunomonas phycophila</name>
    <dbReference type="NCBI Taxonomy" id="1572645"/>
    <lineage>
        <taxon>Bacteria</taxon>
        <taxon>Pseudomonadati</taxon>
        <taxon>Pseudomonadota</taxon>
        <taxon>Gammaproteobacteria</taxon>
        <taxon>Oceanospirillales</taxon>
        <taxon>Oceanospirillaceae</taxon>
        <taxon>Neptunomonas</taxon>
    </lineage>
</organism>
<dbReference type="GO" id="GO:0005886">
    <property type="term" value="C:plasma membrane"/>
    <property type="evidence" value="ECO:0007669"/>
    <property type="project" value="TreeGrafter"/>
</dbReference>
<dbReference type="PANTHER" id="PTHR30531:SF12">
    <property type="entry name" value="FLAGELLAR BIOSYNTHETIC PROTEIN FLHB"/>
    <property type="match status" value="1"/>
</dbReference>
<sequence>MSKTPDKQPSAIALKYDPLSGKAPTLVAKGHGDIAEKIIELAQEHDVHIHQNPELLDVLIRLELGDEIPESLYRAIAEVIAFAYNIKKMSADPNSKG</sequence>
<dbReference type="SUPFAM" id="SSF160544">
    <property type="entry name" value="EscU C-terminal domain-like"/>
    <property type="match status" value="1"/>
</dbReference>
<comment type="function">
    <text evidence="4">Required for formation of the rod structure in the basal body of the flagellar apparatus. Together with FliI and FliH, may constitute the export apparatus of flagellin.</text>
</comment>
<protein>
    <recommendedName>
        <fullName evidence="2">Flagellar biosynthetic protein FlhB</fullName>
    </recommendedName>
</protein>
<accession>A0AAW7XPZ1</accession>
<evidence type="ECO:0000313" key="6">
    <source>
        <dbReference type="Proteomes" id="UP001169862"/>
    </source>
</evidence>
<evidence type="ECO:0000256" key="2">
    <source>
        <dbReference type="ARBA" id="ARBA00021622"/>
    </source>
</evidence>
<reference evidence="5" key="1">
    <citation type="submission" date="2023-07" db="EMBL/GenBank/DDBJ databases">
        <title>Genome content predicts the carbon catabolic preferences of heterotrophic bacteria.</title>
        <authorList>
            <person name="Gralka M."/>
        </authorList>
    </citation>
    <scope>NUCLEOTIDE SEQUENCE</scope>
    <source>
        <strain evidence="5">I2M16</strain>
    </source>
</reference>
<keyword evidence="3" id="KW-0653">Protein transport</keyword>
<comment type="similarity">
    <text evidence="1">Belongs to the type III secretion exporter family.</text>
</comment>
<evidence type="ECO:0000313" key="5">
    <source>
        <dbReference type="EMBL" id="MDO6455373.1"/>
    </source>
</evidence>
<dbReference type="EMBL" id="JAUOPG010000016">
    <property type="protein sequence ID" value="MDO6455373.1"/>
    <property type="molecule type" value="Genomic_DNA"/>
</dbReference>
<dbReference type="GO" id="GO:0009306">
    <property type="term" value="P:protein secretion"/>
    <property type="evidence" value="ECO:0007669"/>
    <property type="project" value="InterPro"/>
</dbReference>
<dbReference type="PANTHER" id="PTHR30531">
    <property type="entry name" value="FLAGELLAR BIOSYNTHETIC PROTEIN FLHB"/>
    <property type="match status" value="1"/>
</dbReference>